<dbReference type="RefSeq" id="WP_130505702.1">
    <property type="nucleotide sequence ID" value="NZ_SHLC01000001.1"/>
</dbReference>
<dbReference type="EMBL" id="SHLC01000001">
    <property type="protein sequence ID" value="RZU65328.1"/>
    <property type="molecule type" value="Genomic_DNA"/>
</dbReference>
<reference evidence="3 4" key="1">
    <citation type="submission" date="2019-02" db="EMBL/GenBank/DDBJ databases">
        <title>Sequencing the genomes of 1000 actinobacteria strains.</title>
        <authorList>
            <person name="Klenk H.-P."/>
        </authorList>
    </citation>
    <scope>NUCLEOTIDE SEQUENCE [LARGE SCALE GENOMIC DNA]</scope>
    <source>
        <strain evidence="3 4">DSM 18319</strain>
    </source>
</reference>
<dbReference type="SUPFAM" id="SSF51735">
    <property type="entry name" value="NAD(P)-binding Rossmann-fold domains"/>
    <property type="match status" value="1"/>
</dbReference>
<proteinExistence type="inferred from homology"/>
<evidence type="ECO:0000313" key="4">
    <source>
        <dbReference type="Proteomes" id="UP000291483"/>
    </source>
</evidence>
<dbReference type="PRINTS" id="PR00081">
    <property type="entry name" value="GDHRDH"/>
</dbReference>
<dbReference type="Proteomes" id="UP000291483">
    <property type="component" value="Unassembled WGS sequence"/>
</dbReference>
<evidence type="ECO:0000256" key="2">
    <source>
        <dbReference type="ARBA" id="ARBA00023002"/>
    </source>
</evidence>
<dbReference type="Pfam" id="PF13561">
    <property type="entry name" value="adh_short_C2"/>
    <property type="match status" value="1"/>
</dbReference>
<keyword evidence="4" id="KW-1185">Reference proteome</keyword>
<dbReference type="InterPro" id="IPR002347">
    <property type="entry name" value="SDR_fam"/>
</dbReference>
<keyword evidence="2" id="KW-0560">Oxidoreductase</keyword>
<gene>
    <name evidence="3" type="ORF">EV379_1659</name>
</gene>
<sequence length="277" mass="27945">MPNEVLVVIGTGGMGVAASRRLGGGKTVLLADFNASALDALAETLRDEGQQVETQHVDVSSRESVRALARAAAALGPVAQVLHTAGLSPAQAPTEAILAVDLLGVAIVLEEFAEVIAPGGAGVVISSMSGHFVPALDRELEGQLAMTPGDQLLSLPATSPDAFASAGHAYSFSKRANQLRVRAASTTWGAKGARINSISPGVISTRMGRQELASESGANMRAMVDGSGTGRLGTPDDIAAAVAFLFSDAASFITGTDLLVDGGAVAAVMTGAVRLSA</sequence>
<dbReference type="GO" id="GO:0016491">
    <property type="term" value="F:oxidoreductase activity"/>
    <property type="evidence" value="ECO:0007669"/>
    <property type="project" value="UniProtKB-KW"/>
</dbReference>
<protein>
    <submittedName>
        <fullName evidence="3">NAD(P)-dependent dehydrogenase (Short-subunit alcohol dehydrogenase family)</fullName>
    </submittedName>
</protein>
<dbReference type="PANTHER" id="PTHR24321:SF8">
    <property type="entry name" value="ESTRADIOL 17-BETA-DEHYDROGENASE 8-RELATED"/>
    <property type="match status" value="1"/>
</dbReference>
<dbReference type="AlphaFoldDB" id="A0A4Q8ALK3"/>
<comment type="caution">
    <text evidence="3">The sequence shown here is derived from an EMBL/GenBank/DDBJ whole genome shotgun (WGS) entry which is preliminary data.</text>
</comment>
<evidence type="ECO:0000256" key="1">
    <source>
        <dbReference type="ARBA" id="ARBA00006484"/>
    </source>
</evidence>
<accession>A0A4Q8ALK3</accession>
<dbReference type="PANTHER" id="PTHR24321">
    <property type="entry name" value="DEHYDROGENASES, SHORT CHAIN"/>
    <property type="match status" value="1"/>
</dbReference>
<dbReference type="Pfam" id="PF00106">
    <property type="entry name" value="adh_short"/>
    <property type="match status" value="1"/>
</dbReference>
<organism evidence="3 4">
    <name type="scientific">Microterricola gilva</name>
    <dbReference type="NCBI Taxonomy" id="393267"/>
    <lineage>
        <taxon>Bacteria</taxon>
        <taxon>Bacillati</taxon>
        <taxon>Actinomycetota</taxon>
        <taxon>Actinomycetes</taxon>
        <taxon>Micrococcales</taxon>
        <taxon>Microbacteriaceae</taxon>
        <taxon>Microterricola</taxon>
    </lineage>
</organism>
<dbReference type="NCBIfam" id="NF005395">
    <property type="entry name" value="PRK06940.1"/>
    <property type="match status" value="1"/>
</dbReference>
<evidence type="ECO:0000313" key="3">
    <source>
        <dbReference type="EMBL" id="RZU65328.1"/>
    </source>
</evidence>
<dbReference type="OrthoDB" id="9803333at2"/>
<dbReference type="Gene3D" id="3.40.50.720">
    <property type="entry name" value="NAD(P)-binding Rossmann-like Domain"/>
    <property type="match status" value="1"/>
</dbReference>
<comment type="similarity">
    <text evidence="1">Belongs to the short-chain dehydrogenases/reductases (SDR) family.</text>
</comment>
<name>A0A4Q8ALK3_9MICO</name>
<dbReference type="InterPro" id="IPR036291">
    <property type="entry name" value="NAD(P)-bd_dom_sf"/>
</dbReference>